<dbReference type="InterPro" id="IPR041796">
    <property type="entry name" value="Mre11_N"/>
</dbReference>
<evidence type="ECO:0000313" key="11">
    <source>
        <dbReference type="Proteomes" id="UP000190285"/>
    </source>
</evidence>
<dbReference type="InterPro" id="IPR050535">
    <property type="entry name" value="DNA_Repair-Maintenance_Comp"/>
</dbReference>
<evidence type="ECO:0000256" key="6">
    <source>
        <dbReference type="ARBA" id="ARBA00022839"/>
    </source>
</evidence>
<keyword evidence="7" id="KW-0233">DNA recombination</keyword>
<dbReference type="InterPro" id="IPR026843">
    <property type="entry name" value="SbcD_C"/>
</dbReference>
<dbReference type="InterPro" id="IPR004843">
    <property type="entry name" value="Calcineurin-like_PHP"/>
</dbReference>
<evidence type="ECO:0000259" key="8">
    <source>
        <dbReference type="Pfam" id="PF00149"/>
    </source>
</evidence>
<keyword evidence="7" id="KW-0255">Endonuclease</keyword>
<dbReference type="Pfam" id="PF00149">
    <property type="entry name" value="Metallophos"/>
    <property type="match status" value="1"/>
</dbReference>
<dbReference type="AlphaFoldDB" id="A0A1T5JC19"/>
<organism evidence="10 11">
    <name type="scientific">Maledivibacter halophilus</name>
    <dbReference type="NCBI Taxonomy" id="36842"/>
    <lineage>
        <taxon>Bacteria</taxon>
        <taxon>Bacillati</taxon>
        <taxon>Bacillota</taxon>
        <taxon>Clostridia</taxon>
        <taxon>Peptostreptococcales</taxon>
        <taxon>Caminicellaceae</taxon>
        <taxon>Maledivibacter</taxon>
    </lineage>
</organism>
<comment type="similarity">
    <text evidence="1 7">Belongs to the SbcD family.</text>
</comment>
<dbReference type="GO" id="GO:0008408">
    <property type="term" value="F:3'-5' exonuclease activity"/>
    <property type="evidence" value="ECO:0007669"/>
    <property type="project" value="InterPro"/>
</dbReference>
<protein>
    <recommendedName>
        <fullName evidence="3 7">Nuclease SbcCD subunit D</fullName>
    </recommendedName>
</protein>
<dbReference type="NCBIfam" id="TIGR00619">
    <property type="entry name" value="sbcd"/>
    <property type="match status" value="1"/>
</dbReference>
<evidence type="ECO:0000256" key="7">
    <source>
        <dbReference type="RuleBase" id="RU363069"/>
    </source>
</evidence>
<accession>A0A1T5JC19</accession>
<feature type="domain" description="Nuclease SbcCD subunit D C-terminal" evidence="9">
    <location>
        <begin position="291"/>
        <end position="378"/>
    </location>
</feature>
<dbReference type="Pfam" id="PF12320">
    <property type="entry name" value="SbcD_C"/>
    <property type="match status" value="1"/>
</dbReference>
<keyword evidence="7" id="KW-0235">DNA replication</keyword>
<dbReference type="STRING" id="36842.SAMN02194393_01091"/>
<dbReference type="InterPro" id="IPR004593">
    <property type="entry name" value="SbcD"/>
</dbReference>
<keyword evidence="11" id="KW-1185">Reference proteome</keyword>
<dbReference type="Proteomes" id="UP000190285">
    <property type="component" value="Unassembled WGS sequence"/>
</dbReference>
<evidence type="ECO:0000256" key="4">
    <source>
        <dbReference type="ARBA" id="ARBA00022722"/>
    </source>
</evidence>
<dbReference type="OrthoDB" id="9773856at2"/>
<evidence type="ECO:0000256" key="2">
    <source>
        <dbReference type="ARBA" id="ARBA00011322"/>
    </source>
</evidence>
<dbReference type="InterPro" id="IPR029052">
    <property type="entry name" value="Metallo-depent_PP-like"/>
</dbReference>
<dbReference type="GO" id="GO:0006310">
    <property type="term" value="P:DNA recombination"/>
    <property type="evidence" value="ECO:0007669"/>
    <property type="project" value="UniProtKB-KW"/>
</dbReference>
<gene>
    <name evidence="7" type="primary">sbcD</name>
    <name evidence="10" type="ORF">SAMN02194393_01091</name>
</gene>
<keyword evidence="6 7" id="KW-0269">Exonuclease</keyword>
<dbReference type="GO" id="GO:0006260">
    <property type="term" value="P:DNA replication"/>
    <property type="evidence" value="ECO:0007669"/>
    <property type="project" value="UniProtKB-KW"/>
</dbReference>
<dbReference type="CDD" id="cd00840">
    <property type="entry name" value="MPP_Mre11_N"/>
    <property type="match status" value="1"/>
</dbReference>
<feature type="domain" description="Calcineurin-like phosphoesterase" evidence="8">
    <location>
        <begin position="1"/>
        <end position="238"/>
    </location>
</feature>
<comment type="function">
    <text evidence="7">SbcCD cleaves DNA hairpin structures. These structures can inhibit DNA replication and are intermediates in certain DNA recombination reactions. The complex acts as a 3'-&gt;5' double strand exonuclease that can open hairpins. It also has a 5' single-strand endonuclease activity.</text>
</comment>
<name>A0A1T5JC19_9FIRM</name>
<evidence type="ECO:0000256" key="5">
    <source>
        <dbReference type="ARBA" id="ARBA00022801"/>
    </source>
</evidence>
<keyword evidence="5 7" id="KW-0378">Hydrolase</keyword>
<dbReference type="EMBL" id="FUZT01000002">
    <property type="protein sequence ID" value="SKC49107.1"/>
    <property type="molecule type" value="Genomic_DNA"/>
</dbReference>
<keyword evidence="4 7" id="KW-0540">Nuclease</keyword>
<dbReference type="SUPFAM" id="SSF56300">
    <property type="entry name" value="Metallo-dependent phosphatases"/>
    <property type="match status" value="1"/>
</dbReference>
<dbReference type="PANTHER" id="PTHR30337">
    <property type="entry name" value="COMPONENT OF ATP-DEPENDENT DSDNA EXONUCLEASE"/>
    <property type="match status" value="1"/>
</dbReference>
<dbReference type="PANTHER" id="PTHR30337:SF0">
    <property type="entry name" value="NUCLEASE SBCCD SUBUNIT D"/>
    <property type="match status" value="1"/>
</dbReference>
<reference evidence="11" key="1">
    <citation type="submission" date="2017-02" db="EMBL/GenBank/DDBJ databases">
        <authorList>
            <person name="Varghese N."/>
            <person name="Submissions S."/>
        </authorList>
    </citation>
    <scope>NUCLEOTIDE SEQUENCE [LARGE SCALE GENOMIC DNA]</scope>
    <source>
        <strain evidence="11">M1</strain>
    </source>
</reference>
<evidence type="ECO:0000313" key="10">
    <source>
        <dbReference type="EMBL" id="SKC49107.1"/>
    </source>
</evidence>
<dbReference type="GO" id="GO:0004519">
    <property type="term" value="F:endonuclease activity"/>
    <property type="evidence" value="ECO:0007669"/>
    <property type="project" value="UniProtKB-KW"/>
</dbReference>
<evidence type="ECO:0000256" key="1">
    <source>
        <dbReference type="ARBA" id="ARBA00010555"/>
    </source>
</evidence>
<dbReference type="RefSeq" id="WP_079489926.1">
    <property type="nucleotide sequence ID" value="NZ_FUZT01000002.1"/>
</dbReference>
<sequence length="407" mass="46280">MKILHTSDWHLGKYLENQSRLDEQKEIMEDIIQIADENQVELVIVAGDVYDNSNPPAMAERLLYRTLKALGKNGERPVVVIAGNHDNPERLTASTPLAYEHGVILLGNPDSKAQKGRIGRHEIVEAEKGHIELKINDENVIISTLPYPSEQRLNEALGDLSDDKELQKNYSDRVGDIFDRLSSKYREDTINICASHIFVLGGETSDSERVLKVGGGLTVDGNKLPARAHYVALGHLHKPQRVKNSNIKAYYSGSPLQYSRSEIGYSKCVYIVQVNRNKETKVEEVLLKNRKPIEVWKCKGVEEAVEICEKNKERSVWAYLEIETDKVLGQSEIKTIKKLKPDILSIVPIIKEIENEDDPEDFKEKSMMELFREFYINKTKIEPTDEFMELFAEIAGEEGEDDETKNT</sequence>
<evidence type="ECO:0000256" key="3">
    <source>
        <dbReference type="ARBA" id="ARBA00013365"/>
    </source>
</evidence>
<comment type="subunit">
    <text evidence="2 7">Heterodimer of SbcC and SbcD.</text>
</comment>
<evidence type="ECO:0000259" key="9">
    <source>
        <dbReference type="Pfam" id="PF12320"/>
    </source>
</evidence>
<proteinExistence type="inferred from homology"/>
<dbReference type="Gene3D" id="3.60.21.10">
    <property type="match status" value="1"/>
</dbReference>